<sequence>MIREGNEASPQQVNLVHEPFYTSSVKAINAKNRVSVSNLDATVPIQELSLVVEKGISPPLAIEKVTLVPPVTSLVKQLDGAIVSDNMEAC</sequence>
<evidence type="ECO:0000313" key="2">
    <source>
        <dbReference type="Proteomes" id="UP001630127"/>
    </source>
</evidence>
<proteinExistence type="predicted"/>
<evidence type="ECO:0000313" key="1">
    <source>
        <dbReference type="EMBL" id="KAL3522779.1"/>
    </source>
</evidence>
<comment type="caution">
    <text evidence="1">The sequence shown here is derived from an EMBL/GenBank/DDBJ whole genome shotgun (WGS) entry which is preliminary data.</text>
</comment>
<reference evidence="1 2" key="1">
    <citation type="submission" date="2024-11" db="EMBL/GenBank/DDBJ databases">
        <title>A near-complete genome assembly of Cinchona calisaya.</title>
        <authorList>
            <person name="Lian D.C."/>
            <person name="Zhao X.W."/>
            <person name="Wei L."/>
        </authorList>
    </citation>
    <scope>NUCLEOTIDE SEQUENCE [LARGE SCALE GENOMIC DNA]</scope>
    <source>
        <tissue evidence="1">Nenye</tissue>
    </source>
</reference>
<dbReference type="EMBL" id="JBJUIK010000007">
    <property type="protein sequence ID" value="KAL3522779.1"/>
    <property type="molecule type" value="Genomic_DNA"/>
</dbReference>
<protein>
    <submittedName>
        <fullName evidence="1">Uncharacterized protein</fullName>
    </submittedName>
</protein>
<dbReference type="Proteomes" id="UP001630127">
    <property type="component" value="Unassembled WGS sequence"/>
</dbReference>
<accession>A0ABD2ZTP5</accession>
<organism evidence="1 2">
    <name type="scientific">Cinchona calisaya</name>
    <dbReference type="NCBI Taxonomy" id="153742"/>
    <lineage>
        <taxon>Eukaryota</taxon>
        <taxon>Viridiplantae</taxon>
        <taxon>Streptophyta</taxon>
        <taxon>Embryophyta</taxon>
        <taxon>Tracheophyta</taxon>
        <taxon>Spermatophyta</taxon>
        <taxon>Magnoliopsida</taxon>
        <taxon>eudicotyledons</taxon>
        <taxon>Gunneridae</taxon>
        <taxon>Pentapetalae</taxon>
        <taxon>asterids</taxon>
        <taxon>lamiids</taxon>
        <taxon>Gentianales</taxon>
        <taxon>Rubiaceae</taxon>
        <taxon>Cinchonoideae</taxon>
        <taxon>Cinchoneae</taxon>
        <taxon>Cinchona</taxon>
    </lineage>
</organism>
<name>A0ABD2ZTP5_9GENT</name>
<keyword evidence="2" id="KW-1185">Reference proteome</keyword>
<gene>
    <name evidence="1" type="ORF">ACH5RR_015613</name>
</gene>
<dbReference type="AlphaFoldDB" id="A0ABD2ZTP5"/>